<reference evidence="3" key="1">
    <citation type="submission" date="2023-10" db="EMBL/GenBank/DDBJ databases">
        <title>Genome assemblies of two species of porcelain crab, Petrolisthes cinctipes and Petrolisthes manimaculis (Anomura: Porcellanidae).</title>
        <authorList>
            <person name="Angst P."/>
        </authorList>
    </citation>
    <scope>NUCLEOTIDE SEQUENCE</scope>
    <source>
        <strain evidence="3">PB745_01</strain>
        <tissue evidence="3">Gill</tissue>
    </source>
</reference>
<feature type="domain" description="CCHC-type" evidence="2">
    <location>
        <begin position="34"/>
        <end position="47"/>
    </location>
</feature>
<dbReference type="AlphaFoldDB" id="A0AAE1EJ24"/>
<protein>
    <recommendedName>
        <fullName evidence="2">CCHC-type domain-containing protein</fullName>
    </recommendedName>
</protein>
<evidence type="ECO:0000313" key="4">
    <source>
        <dbReference type="Proteomes" id="UP001286313"/>
    </source>
</evidence>
<proteinExistence type="predicted"/>
<keyword evidence="4" id="KW-1185">Reference proteome</keyword>
<dbReference type="EMBL" id="JAWQEG010007348">
    <property type="protein sequence ID" value="KAK3852585.1"/>
    <property type="molecule type" value="Genomic_DNA"/>
</dbReference>
<evidence type="ECO:0000313" key="3">
    <source>
        <dbReference type="EMBL" id="KAK3852585.1"/>
    </source>
</evidence>
<sequence>MDISQILNRARAMLVEEDAGTVLAGVEGATNVTCRKCGQPNHYARDCLMRPEWRNEGSRDRRGRVRCFRCGIRVHAASSCMGNFVGEGVSAPASSPTFQQ</sequence>
<dbReference type="Gene3D" id="4.10.60.10">
    <property type="entry name" value="Zinc finger, CCHC-type"/>
    <property type="match status" value="1"/>
</dbReference>
<dbReference type="GO" id="GO:0003676">
    <property type="term" value="F:nucleic acid binding"/>
    <property type="evidence" value="ECO:0007669"/>
    <property type="project" value="InterPro"/>
</dbReference>
<dbReference type="GO" id="GO:0008270">
    <property type="term" value="F:zinc ion binding"/>
    <property type="evidence" value="ECO:0007669"/>
    <property type="project" value="UniProtKB-KW"/>
</dbReference>
<keyword evidence="1" id="KW-0479">Metal-binding</keyword>
<organism evidence="3 4">
    <name type="scientific">Petrolisthes cinctipes</name>
    <name type="common">Flat porcelain crab</name>
    <dbReference type="NCBI Taxonomy" id="88211"/>
    <lineage>
        <taxon>Eukaryota</taxon>
        <taxon>Metazoa</taxon>
        <taxon>Ecdysozoa</taxon>
        <taxon>Arthropoda</taxon>
        <taxon>Crustacea</taxon>
        <taxon>Multicrustacea</taxon>
        <taxon>Malacostraca</taxon>
        <taxon>Eumalacostraca</taxon>
        <taxon>Eucarida</taxon>
        <taxon>Decapoda</taxon>
        <taxon>Pleocyemata</taxon>
        <taxon>Anomura</taxon>
        <taxon>Galatheoidea</taxon>
        <taxon>Porcellanidae</taxon>
        <taxon>Petrolisthes</taxon>
    </lineage>
</organism>
<dbReference type="InterPro" id="IPR036875">
    <property type="entry name" value="Znf_CCHC_sf"/>
</dbReference>
<dbReference type="Pfam" id="PF00098">
    <property type="entry name" value="zf-CCHC"/>
    <property type="match status" value="1"/>
</dbReference>
<dbReference type="SUPFAM" id="SSF57756">
    <property type="entry name" value="Retrovirus zinc finger-like domains"/>
    <property type="match status" value="1"/>
</dbReference>
<evidence type="ECO:0000256" key="1">
    <source>
        <dbReference type="PROSITE-ProRule" id="PRU00047"/>
    </source>
</evidence>
<dbReference type="SMART" id="SM00343">
    <property type="entry name" value="ZnF_C2HC"/>
    <property type="match status" value="2"/>
</dbReference>
<dbReference type="PROSITE" id="PS50158">
    <property type="entry name" value="ZF_CCHC"/>
    <property type="match status" value="1"/>
</dbReference>
<gene>
    <name evidence="3" type="ORF">Pcinc_040835</name>
</gene>
<keyword evidence="1" id="KW-0862">Zinc</keyword>
<dbReference type="InterPro" id="IPR001878">
    <property type="entry name" value="Znf_CCHC"/>
</dbReference>
<dbReference type="Proteomes" id="UP001286313">
    <property type="component" value="Unassembled WGS sequence"/>
</dbReference>
<accession>A0AAE1EJ24</accession>
<comment type="caution">
    <text evidence="3">The sequence shown here is derived from an EMBL/GenBank/DDBJ whole genome shotgun (WGS) entry which is preliminary data.</text>
</comment>
<name>A0AAE1EJ24_PETCI</name>
<evidence type="ECO:0000259" key="2">
    <source>
        <dbReference type="PROSITE" id="PS50158"/>
    </source>
</evidence>
<keyword evidence="1" id="KW-0863">Zinc-finger</keyword>